<dbReference type="Proteomes" id="UP001287282">
    <property type="component" value="Unassembled WGS sequence"/>
</dbReference>
<reference evidence="4 5" key="1">
    <citation type="submission" date="2023-10" db="EMBL/GenBank/DDBJ databases">
        <title>Screening of Alkalihalobacillus lindianensis BZ-TG-R113 and Its Alleviation of Salt Stress on Rapeseed Growth.</title>
        <authorList>
            <person name="Zhao B."/>
            <person name="Guo T."/>
        </authorList>
    </citation>
    <scope>NUCLEOTIDE SEQUENCE [LARGE SCALE GENOMIC DNA]</scope>
    <source>
        <strain evidence="4 5">BZ-TG-R113</strain>
    </source>
</reference>
<accession>A0ABU3XEV5</accession>
<organism evidence="4 5">
    <name type="scientific">Alkalihalophilus lindianensis</name>
    <dbReference type="NCBI Taxonomy" id="1630542"/>
    <lineage>
        <taxon>Bacteria</taxon>
        <taxon>Bacillati</taxon>
        <taxon>Bacillota</taxon>
        <taxon>Bacilli</taxon>
        <taxon>Bacillales</taxon>
        <taxon>Bacillaceae</taxon>
        <taxon>Alkalihalophilus</taxon>
    </lineage>
</organism>
<comment type="caution">
    <text evidence="4">The sequence shown here is derived from an EMBL/GenBank/DDBJ whole genome shotgun (WGS) entry which is preliminary data.</text>
</comment>
<dbReference type="SMART" id="SM00421">
    <property type="entry name" value="HTH_LUXR"/>
    <property type="match status" value="1"/>
</dbReference>
<dbReference type="EMBL" id="JAWJBA010000009">
    <property type="protein sequence ID" value="MDV2686425.1"/>
    <property type="molecule type" value="Genomic_DNA"/>
</dbReference>
<protein>
    <submittedName>
        <fullName evidence="4">LuxR C-terminal-related transcriptional regulator</fullName>
    </submittedName>
</protein>
<name>A0ABU3XEV5_9BACI</name>
<dbReference type="InterPro" id="IPR036388">
    <property type="entry name" value="WH-like_DNA-bd_sf"/>
</dbReference>
<evidence type="ECO:0000256" key="2">
    <source>
        <dbReference type="ARBA" id="ARBA00023163"/>
    </source>
</evidence>
<proteinExistence type="predicted"/>
<evidence type="ECO:0000313" key="5">
    <source>
        <dbReference type="Proteomes" id="UP001287282"/>
    </source>
</evidence>
<evidence type="ECO:0000259" key="3">
    <source>
        <dbReference type="PROSITE" id="PS50043"/>
    </source>
</evidence>
<dbReference type="Pfam" id="PF00196">
    <property type="entry name" value="GerE"/>
    <property type="match status" value="1"/>
</dbReference>
<dbReference type="RefSeq" id="WP_317123587.1">
    <property type="nucleotide sequence ID" value="NZ_JAWJBA010000009.1"/>
</dbReference>
<dbReference type="InterPro" id="IPR000792">
    <property type="entry name" value="Tscrpt_reg_LuxR_C"/>
</dbReference>
<keyword evidence="5" id="KW-1185">Reference proteome</keyword>
<dbReference type="InterPro" id="IPR016032">
    <property type="entry name" value="Sig_transdc_resp-reg_C-effctor"/>
</dbReference>
<evidence type="ECO:0000313" key="4">
    <source>
        <dbReference type="EMBL" id="MDV2686425.1"/>
    </source>
</evidence>
<dbReference type="Gene3D" id="1.10.10.10">
    <property type="entry name" value="Winged helix-like DNA-binding domain superfamily/Winged helix DNA-binding domain"/>
    <property type="match status" value="1"/>
</dbReference>
<dbReference type="PROSITE" id="PS50043">
    <property type="entry name" value="HTH_LUXR_2"/>
    <property type="match status" value="1"/>
</dbReference>
<dbReference type="SUPFAM" id="SSF46894">
    <property type="entry name" value="C-terminal effector domain of the bipartite response regulators"/>
    <property type="match status" value="1"/>
</dbReference>
<keyword evidence="2" id="KW-0804">Transcription</keyword>
<gene>
    <name evidence="4" type="ORF">RYX56_18815</name>
</gene>
<sequence length="201" mass="23113">MNSLTASQNLPHITLITTNRSLSPAIRRYFAASSQNVSITCLPQKQLISYIKEVPLDDNTLIVWMIDDTEMHLLGSILKNYEASIIPANMENIDQELKLAVLYYPYISLAFQDPLLKCVQKKVRKEDRPIFTHEPFTTFNQTEKAIVYYMYHGCSTEDIAKKAYISVHTVNNNIYNIKKKLKVTSKVGIIKKLFINTRHIS</sequence>
<keyword evidence="1" id="KW-0805">Transcription regulation</keyword>
<feature type="domain" description="HTH luxR-type" evidence="3">
    <location>
        <begin position="132"/>
        <end position="197"/>
    </location>
</feature>
<evidence type="ECO:0000256" key="1">
    <source>
        <dbReference type="ARBA" id="ARBA00023015"/>
    </source>
</evidence>